<sequence>MKIIPHSSAEGRIAEIISDEVLITNADDALQLLADLYYQDFVKVVIREQNLAPGFFDLKNGMAGDILQKFSNYRFSLAVIGDFSRYQGKSIRDFIYESNKGRLVNFLDSPAAAFRA</sequence>
<dbReference type="InterPro" id="IPR025438">
    <property type="entry name" value="DUF4180"/>
</dbReference>
<dbReference type="Proteomes" id="UP000240912">
    <property type="component" value="Unassembled WGS sequence"/>
</dbReference>
<dbReference type="AlphaFoldDB" id="A0A2T3HPD9"/>
<evidence type="ECO:0000313" key="2">
    <source>
        <dbReference type="EMBL" id="PST84318.1"/>
    </source>
</evidence>
<comment type="caution">
    <text evidence="2">The sequence shown here is derived from an EMBL/GenBank/DDBJ whole genome shotgun (WGS) entry which is preliminary data.</text>
</comment>
<gene>
    <name evidence="2" type="ORF">C7T94_06270</name>
</gene>
<organism evidence="2 3">
    <name type="scientific">Pedobacter yulinensis</name>
    <dbReference type="NCBI Taxonomy" id="2126353"/>
    <lineage>
        <taxon>Bacteria</taxon>
        <taxon>Pseudomonadati</taxon>
        <taxon>Bacteroidota</taxon>
        <taxon>Sphingobacteriia</taxon>
        <taxon>Sphingobacteriales</taxon>
        <taxon>Sphingobacteriaceae</taxon>
        <taxon>Pedobacter</taxon>
    </lineage>
</organism>
<dbReference type="EMBL" id="PYLS01000004">
    <property type="protein sequence ID" value="PST84318.1"/>
    <property type="molecule type" value="Genomic_DNA"/>
</dbReference>
<feature type="domain" description="DUF4180" evidence="1">
    <location>
        <begin position="11"/>
        <end position="113"/>
    </location>
</feature>
<name>A0A2T3HPD9_9SPHI</name>
<proteinExistence type="predicted"/>
<dbReference type="Pfam" id="PF13788">
    <property type="entry name" value="DUF4180"/>
    <property type="match status" value="1"/>
</dbReference>
<evidence type="ECO:0000313" key="3">
    <source>
        <dbReference type="Proteomes" id="UP000240912"/>
    </source>
</evidence>
<reference evidence="2 3" key="1">
    <citation type="submission" date="2018-03" db="EMBL/GenBank/DDBJ databases">
        <authorList>
            <person name="Keele B.F."/>
        </authorList>
    </citation>
    <scope>NUCLEOTIDE SEQUENCE [LARGE SCALE GENOMIC DNA]</scope>
    <source>
        <strain evidence="2 3">YL28-9</strain>
    </source>
</reference>
<dbReference type="RefSeq" id="WP_107214417.1">
    <property type="nucleotide sequence ID" value="NZ_KZ686268.1"/>
</dbReference>
<keyword evidence="3" id="KW-1185">Reference proteome</keyword>
<dbReference type="OrthoDB" id="8595425at2"/>
<evidence type="ECO:0000259" key="1">
    <source>
        <dbReference type="Pfam" id="PF13788"/>
    </source>
</evidence>
<accession>A0A2T3HPD9</accession>
<protein>
    <submittedName>
        <fullName evidence="2">DUF4180 domain-containing protein</fullName>
    </submittedName>
</protein>